<evidence type="ECO:0000313" key="2">
    <source>
        <dbReference type="Proteomes" id="UP000006591"/>
    </source>
</evidence>
<dbReference type="OMA" id="CMTAIMS"/>
<name>A0A0E0G341_ORYNI</name>
<dbReference type="Proteomes" id="UP000006591">
    <property type="component" value="Chromosome 2"/>
</dbReference>
<sequence>MSSSWGPSSLTSPDCMTAIMSALRIVDRRCAITIVVRPIDARSRASCTTRSDSVSNALVASSRRRILGDFRIALAIAILCFCPPDIWTPRSPTCCLLERNYAEAAARKAAPQVGITLSWEMKLCALAALAAATTSSAVASSFPNRMFSLMLVANSAGSWLTSPICARSHFSRSRRMSTPSTVTSPANGS</sequence>
<dbReference type="EnsemblPlants" id="ONIVA02G08430.2">
    <property type="protein sequence ID" value="ONIVA02G08430.2"/>
    <property type="gene ID" value="ONIVA02G08430"/>
</dbReference>
<dbReference type="Gramene" id="ONIVA02G08430.2">
    <property type="protein sequence ID" value="ONIVA02G08430.2"/>
    <property type="gene ID" value="ONIVA02G08430"/>
</dbReference>
<keyword evidence="2" id="KW-1185">Reference proteome</keyword>
<protein>
    <submittedName>
        <fullName evidence="1">Uncharacterized protein</fullName>
    </submittedName>
</protein>
<dbReference type="AlphaFoldDB" id="A0A0E0G341"/>
<organism evidence="1">
    <name type="scientific">Oryza nivara</name>
    <name type="common">Indian wild rice</name>
    <name type="synonym">Oryza sativa f. spontanea</name>
    <dbReference type="NCBI Taxonomy" id="4536"/>
    <lineage>
        <taxon>Eukaryota</taxon>
        <taxon>Viridiplantae</taxon>
        <taxon>Streptophyta</taxon>
        <taxon>Embryophyta</taxon>
        <taxon>Tracheophyta</taxon>
        <taxon>Spermatophyta</taxon>
        <taxon>Magnoliopsida</taxon>
        <taxon>Liliopsida</taxon>
        <taxon>Poales</taxon>
        <taxon>Poaceae</taxon>
        <taxon>BOP clade</taxon>
        <taxon>Oryzoideae</taxon>
        <taxon>Oryzeae</taxon>
        <taxon>Oryzinae</taxon>
        <taxon>Oryza</taxon>
    </lineage>
</organism>
<reference evidence="1" key="1">
    <citation type="submission" date="2015-04" db="UniProtKB">
        <authorList>
            <consortium name="EnsemblPlants"/>
        </authorList>
    </citation>
    <scope>IDENTIFICATION</scope>
    <source>
        <strain evidence="1">SL10</strain>
    </source>
</reference>
<evidence type="ECO:0000313" key="1">
    <source>
        <dbReference type="EnsemblPlants" id="ONIVA02G08430.2"/>
    </source>
</evidence>
<proteinExistence type="predicted"/>
<dbReference type="eggNOG" id="ENOG502SZA1">
    <property type="taxonomic scope" value="Eukaryota"/>
</dbReference>
<dbReference type="HOGENOM" id="CLU_1498614_0_0_1"/>
<reference evidence="1" key="2">
    <citation type="submission" date="2018-04" db="EMBL/GenBank/DDBJ databases">
        <title>OnivRS2 (Oryza nivara Reference Sequence Version 2).</title>
        <authorList>
            <person name="Zhang J."/>
            <person name="Kudrna D."/>
            <person name="Lee S."/>
            <person name="Talag J."/>
            <person name="Rajasekar S."/>
            <person name="Welchert J."/>
            <person name="Hsing Y.-I."/>
            <person name="Wing R.A."/>
        </authorList>
    </citation>
    <scope>NUCLEOTIDE SEQUENCE [LARGE SCALE GENOMIC DNA]</scope>
    <source>
        <strain evidence="1">SL10</strain>
    </source>
</reference>
<accession>A0A0E0G341</accession>